<protein>
    <submittedName>
        <fullName evidence="2">Hydrocephalus-inducing protein homolog</fullName>
    </submittedName>
</protein>
<proteinExistence type="predicted"/>
<dbReference type="GeneID" id="103583693"/>
<dbReference type="RefSeq" id="XP_008563169.1">
    <property type="nucleotide sequence ID" value="XM_008564947.1"/>
</dbReference>
<keyword evidence="1" id="KW-1185">Reference proteome</keyword>
<name>A0ABM0Q478_GALVR</name>
<feature type="non-terminal residue" evidence="2">
    <location>
        <position position="1"/>
    </location>
</feature>
<dbReference type="PANTHER" id="PTHR23053:SF0">
    <property type="entry name" value="HYDROCEPHALUS-INDUCING PROTEIN HOMOLOG"/>
    <property type="match status" value="1"/>
</dbReference>
<dbReference type="Proteomes" id="UP000694923">
    <property type="component" value="Unplaced"/>
</dbReference>
<dbReference type="InterPro" id="IPR033305">
    <property type="entry name" value="Hydin-like"/>
</dbReference>
<evidence type="ECO:0000313" key="1">
    <source>
        <dbReference type="Proteomes" id="UP000694923"/>
    </source>
</evidence>
<gene>
    <name evidence="2" type="primary">LOC103583693</name>
</gene>
<feature type="non-terminal residue" evidence="2">
    <location>
        <position position="127"/>
    </location>
</feature>
<sequence length="127" mass="14366">FRVIVEMLKPEKPDLSVTIKGLDYIDVLGGSKKDYKLNFFSYKEGLFTAKVIFRNEVTNEFLYYTLSFRVIPSGIIKTIEMVSPVRQSTSASVKIENPLPYSVTFSTECRVPDISLPSQFVVPANSE</sequence>
<accession>A0ABM0Q478</accession>
<organism evidence="1 2">
    <name type="scientific">Galeopterus variegatus</name>
    <name type="common">Malayan flying lemur</name>
    <name type="synonym">Cynocephalus variegatus</name>
    <dbReference type="NCBI Taxonomy" id="482537"/>
    <lineage>
        <taxon>Eukaryota</taxon>
        <taxon>Metazoa</taxon>
        <taxon>Chordata</taxon>
        <taxon>Craniata</taxon>
        <taxon>Vertebrata</taxon>
        <taxon>Euteleostomi</taxon>
        <taxon>Mammalia</taxon>
        <taxon>Eutheria</taxon>
        <taxon>Euarchontoglires</taxon>
        <taxon>Dermoptera</taxon>
        <taxon>Cynocephalidae</taxon>
        <taxon>Galeopterus</taxon>
    </lineage>
</organism>
<evidence type="ECO:0000313" key="2">
    <source>
        <dbReference type="RefSeq" id="XP_008563169.1"/>
    </source>
</evidence>
<dbReference type="PANTHER" id="PTHR23053">
    <property type="entry name" value="DLEC1 DELETED IN LUNG AND ESOPHAGEAL CANCER 1"/>
    <property type="match status" value="1"/>
</dbReference>
<reference evidence="2" key="1">
    <citation type="submission" date="2025-08" db="UniProtKB">
        <authorList>
            <consortium name="RefSeq"/>
        </authorList>
    </citation>
    <scope>IDENTIFICATION</scope>
</reference>